<dbReference type="EMBL" id="JBAWKC010000001">
    <property type="protein sequence ID" value="MFH6767314.1"/>
    <property type="molecule type" value="Genomic_DNA"/>
</dbReference>
<dbReference type="Pfam" id="PF07494">
    <property type="entry name" value="Reg_prop"/>
    <property type="match status" value="3"/>
</dbReference>
<name>A0ABW7MKS0_9FLAO</name>
<gene>
    <name evidence="1" type="ORF">V8G56_01090</name>
</gene>
<dbReference type="SUPFAM" id="SSF63829">
    <property type="entry name" value="Calcium-dependent phosphotriesterase"/>
    <property type="match status" value="2"/>
</dbReference>
<organism evidence="1 2">
    <name type="scientific">Gaetbulibacter aquiaggeris</name>
    <dbReference type="NCBI Taxonomy" id="1735373"/>
    <lineage>
        <taxon>Bacteria</taxon>
        <taxon>Pseudomonadati</taxon>
        <taxon>Bacteroidota</taxon>
        <taxon>Flavobacteriia</taxon>
        <taxon>Flavobacteriales</taxon>
        <taxon>Flavobacteriaceae</taxon>
        <taxon>Gaetbulibacter</taxon>
    </lineage>
</organism>
<dbReference type="Gene3D" id="2.130.10.10">
    <property type="entry name" value="YVTN repeat-like/Quinoprotein amine dehydrogenase"/>
    <property type="match status" value="3"/>
</dbReference>
<evidence type="ECO:0000313" key="1">
    <source>
        <dbReference type="EMBL" id="MFH6767314.1"/>
    </source>
</evidence>
<sequence>MTIKLNIFIFFNALVLLTSCNGQTTKQQVKTDNIVKGDTVKQLGNSIMVIYQDKKNTYWFGSWETGVYKYDGNELVNYTTKHGLLNNRIDEIKEDEFGNIYFASANATSSISKFNGNDFTTLKAVPSENWKLESTDMWFKYSYGNMRKVYRYDGITLFELQFPNPPNLSNPFDVYSIYKDRKGNIWFGTNPVGVCRYDGKSFKWITEEDVTEFRNEGANGVRSITEDKNGDFWFNTEFRYSVYDSTTLKSNKFHTRHKSIGGLDGKKDSNLDEYLSTVRDNANNLWFVTYRDGVWKYDGKNITHYAVQDNSKDITLFSIYKDNNGDLWLGTHENGAYKFNGITFEKFEK</sequence>
<dbReference type="Proteomes" id="UP001610104">
    <property type="component" value="Unassembled WGS sequence"/>
</dbReference>
<protein>
    <submittedName>
        <fullName evidence="1">Two-component regulator propeller domain-containing protein</fullName>
    </submittedName>
</protein>
<evidence type="ECO:0000313" key="2">
    <source>
        <dbReference type="Proteomes" id="UP001610104"/>
    </source>
</evidence>
<dbReference type="RefSeq" id="WP_395436597.1">
    <property type="nucleotide sequence ID" value="NZ_JBAWKC010000001.1"/>
</dbReference>
<keyword evidence="2" id="KW-1185">Reference proteome</keyword>
<dbReference type="InterPro" id="IPR011110">
    <property type="entry name" value="Reg_prop"/>
</dbReference>
<dbReference type="InterPro" id="IPR015943">
    <property type="entry name" value="WD40/YVTN_repeat-like_dom_sf"/>
</dbReference>
<dbReference type="PROSITE" id="PS51257">
    <property type="entry name" value="PROKAR_LIPOPROTEIN"/>
    <property type="match status" value="1"/>
</dbReference>
<accession>A0ABW7MKS0</accession>
<proteinExistence type="predicted"/>
<reference evidence="1 2" key="1">
    <citation type="submission" date="2024-02" db="EMBL/GenBank/DDBJ databases">
        <title>A Gaetbulibacter species isolated from tidal flats and genomic insights of their niches.</title>
        <authorList>
            <person name="Ye Y."/>
        </authorList>
    </citation>
    <scope>NUCLEOTIDE SEQUENCE [LARGE SCALE GENOMIC DNA]</scope>
    <source>
        <strain evidence="1 2">KEM-8</strain>
    </source>
</reference>
<comment type="caution">
    <text evidence="1">The sequence shown here is derived from an EMBL/GenBank/DDBJ whole genome shotgun (WGS) entry which is preliminary data.</text>
</comment>